<evidence type="ECO:0000313" key="1">
    <source>
        <dbReference type="EMBL" id="MBW4329319.1"/>
    </source>
</evidence>
<dbReference type="EMBL" id="JAHWZX010000001">
    <property type="protein sequence ID" value="MBW4329319.1"/>
    <property type="molecule type" value="Genomic_DNA"/>
</dbReference>
<keyword evidence="2" id="KW-1185">Reference proteome</keyword>
<accession>A0ABS6XGI4</accession>
<comment type="caution">
    <text evidence="1">The sequence shown here is derived from an EMBL/GenBank/DDBJ whole genome shotgun (WGS) entry which is preliminary data.</text>
</comment>
<organism evidence="1 2">
    <name type="scientific">Stakelama flava</name>
    <dbReference type="NCBI Taxonomy" id="2860338"/>
    <lineage>
        <taxon>Bacteria</taxon>
        <taxon>Pseudomonadati</taxon>
        <taxon>Pseudomonadota</taxon>
        <taxon>Alphaproteobacteria</taxon>
        <taxon>Sphingomonadales</taxon>
        <taxon>Sphingomonadaceae</taxon>
        <taxon>Stakelama</taxon>
    </lineage>
</organism>
<dbReference type="Proteomes" id="UP001197214">
    <property type="component" value="Unassembled WGS sequence"/>
</dbReference>
<gene>
    <name evidence="1" type="ORF">KY084_00305</name>
</gene>
<reference evidence="1 2" key="1">
    <citation type="submission" date="2021-07" db="EMBL/GenBank/DDBJ databases">
        <title>Stakelama flava sp. nov., a novel endophytic bacterium isolated from branch of Kandelia candel.</title>
        <authorList>
            <person name="Tuo L."/>
        </authorList>
    </citation>
    <scope>NUCLEOTIDE SEQUENCE [LARGE SCALE GENOMIC DNA]</scope>
    <source>
        <strain evidence="1 2">CBK3Z-3</strain>
    </source>
</reference>
<sequence>MYSTDNPERALVATYAPVERRRALLALLALDDVLAEVPRTTNEPALGQMRLIWWRDALTALDSAAPPAQPVLRAVANDVLRHDVTGAKLGEIPDGWAVLIETEDLDEAAMREYARLRGAVLFDSAGMALGGGDIPLAQAGEGWALADLARNLSVSDAAARAAGLARPLLTQALSRKWPVRLRALGAMAHIARMDLDTGWDRPVALGAPRRVARLGWHRLTGR</sequence>
<dbReference type="InterPro" id="IPR002060">
    <property type="entry name" value="Squ/phyt_synthse"/>
</dbReference>
<dbReference type="Pfam" id="PF00494">
    <property type="entry name" value="SQS_PSY"/>
    <property type="match status" value="1"/>
</dbReference>
<proteinExistence type="predicted"/>
<protein>
    <submittedName>
        <fullName evidence="1">Squalene/phytoene synthase family protein</fullName>
    </submittedName>
</protein>
<evidence type="ECO:0000313" key="2">
    <source>
        <dbReference type="Proteomes" id="UP001197214"/>
    </source>
</evidence>
<name>A0ABS6XGI4_9SPHN</name>